<keyword evidence="2" id="KW-1185">Reference proteome</keyword>
<name>A0ACB9E0A2_CICIN</name>
<organism evidence="1 2">
    <name type="scientific">Cichorium intybus</name>
    <name type="common">Chicory</name>
    <dbReference type="NCBI Taxonomy" id="13427"/>
    <lineage>
        <taxon>Eukaryota</taxon>
        <taxon>Viridiplantae</taxon>
        <taxon>Streptophyta</taxon>
        <taxon>Embryophyta</taxon>
        <taxon>Tracheophyta</taxon>
        <taxon>Spermatophyta</taxon>
        <taxon>Magnoliopsida</taxon>
        <taxon>eudicotyledons</taxon>
        <taxon>Gunneridae</taxon>
        <taxon>Pentapetalae</taxon>
        <taxon>asterids</taxon>
        <taxon>campanulids</taxon>
        <taxon>Asterales</taxon>
        <taxon>Asteraceae</taxon>
        <taxon>Cichorioideae</taxon>
        <taxon>Cichorieae</taxon>
        <taxon>Cichoriinae</taxon>
        <taxon>Cichorium</taxon>
    </lineage>
</organism>
<reference evidence="2" key="1">
    <citation type="journal article" date="2022" name="Mol. Ecol. Resour.">
        <title>The genomes of chicory, endive, great burdock and yacon provide insights into Asteraceae palaeo-polyploidization history and plant inulin production.</title>
        <authorList>
            <person name="Fan W."/>
            <person name="Wang S."/>
            <person name="Wang H."/>
            <person name="Wang A."/>
            <person name="Jiang F."/>
            <person name="Liu H."/>
            <person name="Zhao H."/>
            <person name="Xu D."/>
            <person name="Zhang Y."/>
        </authorList>
    </citation>
    <scope>NUCLEOTIDE SEQUENCE [LARGE SCALE GENOMIC DNA]</scope>
    <source>
        <strain evidence="2">cv. Punajuju</strain>
    </source>
</reference>
<comment type="caution">
    <text evidence="1">The sequence shown here is derived from an EMBL/GenBank/DDBJ whole genome shotgun (WGS) entry which is preliminary data.</text>
</comment>
<reference evidence="1 2" key="2">
    <citation type="journal article" date="2022" name="Mol. Ecol. Resour.">
        <title>The genomes of chicory, endive, great burdock and yacon provide insights into Asteraceae paleo-polyploidization history and plant inulin production.</title>
        <authorList>
            <person name="Fan W."/>
            <person name="Wang S."/>
            <person name="Wang H."/>
            <person name="Wang A."/>
            <person name="Jiang F."/>
            <person name="Liu H."/>
            <person name="Zhao H."/>
            <person name="Xu D."/>
            <person name="Zhang Y."/>
        </authorList>
    </citation>
    <scope>NUCLEOTIDE SEQUENCE [LARGE SCALE GENOMIC DNA]</scope>
    <source>
        <strain evidence="2">cv. Punajuju</strain>
        <tissue evidence="1">Leaves</tissue>
    </source>
</reference>
<dbReference type="Proteomes" id="UP001055811">
    <property type="component" value="Linkage Group LG04"/>
</dbReference>
<accession>A0ACB9E0A2</accession>
<gene>
    <name evidence="1" type="ORF">L2E82_23097</name>
</gene>
<evidence type="ECO:0000313" key="1">
    <source>
        <dbReference type="EMBL" id="KAI3751998.1"/>
    </source>
</evidence>
<proteinExistence type="predicted"/>
<dbReference type="EMBL" id="CM042012">
    <property type="protein sequence ID" value="KAI3751998.1"/>
    <property type="molecule type" value="Genomic_DNA"/>
</dbReference>
<protein>
    <submittedName>
        <fullName evidence="1">Uncharacterized protein</fullName>
    </submittedName>
</protein>
<sequence>MHLIYADPQPSDTYLEKLCPRVSEQPRYEYAIHHSCTAHQAIPTLIIILGITGSPFRSARNITRRLFLVYAIQVLRSAQLTTGLIVLP</sequence>
<evidence type="ECO:0000313" key="2">
    <source>
        <dbReference type="Proteomes" id="UP001055811"/>
    </source>
</evidence>